<dbReference type="Gene3D" id="3.20.20.300">
    <property type="entry name" value="Glycoside hydrolase, family 3, N-terminal domain"/>
    <property type="match status" value="1"/>
</dbReference>
<evidence type="ECO:0000313" key="9">
    <source>
        <dbReference type="EMBL" id="AGU15918.1"/>
    </source>
</evidence>
<dbReference type="InterPro" id="IPR050226">
    <property type="entry name" value="NagZ_Beta-hexosaminidase"/>
</dbReference>
<evidence type="ECO:0000256" key="5">
    <source>
        <dbReference type="ARBA" id="ARBA00023295"/>
    </source>
</evidence>
<dbReference type="PATRIC" id="fig|1348662.3.peg.1799"/>
<feature type="region of interest" description="Disordered" evidence="6">
    <location>
        <begin position="33"/>
        <end position="53"/>
    </location>
</feature>
<feature type="signal peptide" evidence="7">
    <location>
        <begin position="1"/>
        <end position="22"/>
    </location>
</feature>
<feature type="chain" id="PRO_5039505541" description="beta-N-acetylhexosaminidase" evidence="7">
    <location>
        <begin position="23"/>
        <end position="380"/>
    </location>
</feature>
<feature type="domain" description="Glycoside hydrolase family 3 N-terminal" evidence="8">
    <location>
        <begin position="98"/>
        <end position="367"/>
    </location>
</feature>
<evidence type="ECO:0000256" key="4">
    <source>
        <dbReference type="ARBA" id="ARBA00022801"/>
    </source>
</evidence>
<dbReference type="OrthoDB" id="9805821at2"/>
<evidence type="ECO:0000256" key="7">
    <source>
        <dbReference type="SAM" id="SignalP"/>
    </source>
</evidence>
<dbReference type="eggNOG" id="COG1472">
    <property type="taxonomic scope" value="Bacteria"/>
</dbReference>
<reference evidence="9 10" key="1">
    <citation type="journal article" date="2013" name="Genome Announc.">
        <title>Whole-Genome Sequence of the Clinical Strain Corynebacterium argentoratense DSM 44202, Isolated from a Human Throat Specimen.</title>
        <authorList>
            <person name="Bomholt C."/>
            <person name="Glaub A."/>
            <person name="Gravermann K."/>
            <person name="Albersmeier A."/>
            <person name="Brinkrolf K."/>
            <person name="Ruckert C."/>
            <person name="Tauch A."/>
        </authorList>
    </citation>
    <scope>NUCLEOTIDE SEQUENCE [LARGE SCALE GENOMIC DNA]</scope>
    <source>
        <strain evidence="9">DSM 44202</strain>
    </source>
</reference>
<evidence type="ECO:0000256" key="3">
    <source>
        <dbReference type="ARBA" id="ARBA00012663"/>
    </source>
</evidence>
<accession>U3GYQ9</accession>
<keyword evidence="4" id="KW-0378">Hydrolase</keyword>
<dbReference type="InterPro" id="IPR036962">
    <property type="entry name" value="Glyco_hydro_3_N_sf"/>
</dbReference>
<proteinExistence type="inferred from homology"/>
<evidence type="ECO:0000259" key="8">
    <source>
        <dbReference type="Pfam" id="PF00933"/>
    </source>
</evidence>
<dbReference type="InterPro" id="IPR017853">
    <property type="entry name" value="GH"/>
</dbReference>
<dbReference type="PANTHER" id="PTHR30480:SF13">
    <property type="entry name" value="BETA-HEXOSAMINIDASE"/>
    <property type="match status" value="1"/>
</dbReference>
<evidence type="ECO:0000256" key="6">
    <source>
        <dbReference type="SAM" id="MobiDB-lite"/>
    </source>
</evidence>
<keyword evidence="7" id="KW-0732">Signal</keyword>
<name>U3GYQ9_9CORY</name>
<dbReference type="HOGENOM" id="CLU_008392_0_4_11"/>
<organism evidence="9 10">
    <name type="scientific">Corynebacterium argentoratense DSM 44202</name>
    <dbReference type="NCBI Taxonomy" id="1348662"/>
    <lineage>
        <taxon>Bacteria</taxon>
        <taxon>Bacillati</taxon>
        <taxon>Actinomycetota</taxon>
        <taxon>Actinomycetes</taxon>
        <taxon>Mycobacteriales</taxon>
        <taxon>Corynebacteriaceae</taxon>
        <taxon>Corynebacterium</taxon>
    </lineage>
</organism>
<dbReference type="GO" id="GO:0005975">
    <property type="term" value="P:carbohydrate metabolic process"/>
    <property type="evidence" value="ECO:0007669"/>
    <property type="project" value="InterPro"/>
</dbReference>
<dbReference type="EC" id="3.2.1.52" evidence="3"/>
<dbReference type="GO" id="GO:0009254">
    <property type="term" value="P:peptidoglycan turnover"/>
    <property type="evidence" value="ECO:0007669"/>
    <property type="project" value="TreeGrafter"/>
</dbReference>
<comment type="similarity">
    <text evidence="2">Belongs to the glycosyl hydrolase 3 family.</text>
</comment>
<dbReference type="Proteomes" id="UP000016943">
    <property type="component" value="Chromosome"/>
</dbReference>
<evidence type="ECO:0000256" key="2">
    <source>
        <dbReference type="ARBA" id="ARBA00005336"/>
    </source>
</evidence>
<dbReference type="SUPFAM" id="SSF51445">
    <property type="entry name" value="(Trans)glycosidases"/>
    <property type="match status" value="1"/>
</dbReference>
<protein>
    <recommendedName>
        <fullName evidence="3">beta-N-acetylhexosaminidase</fullName>
        <ecNumber evidence="3">3.2.1.52</ecNumber>
    </recommendedName>
</protein>
<dbReference type="Pfam" id="PF00933">
    <property type="entry name" value="Glyco_hydro_3"/>
    <property type="match status" value="1"/>
</dbReference>
<dbReference type="GO" id="GO:0004563">
    <property type="term" value="F:beta-N-acetylhexosaminidase activity"/>
    <property type="evidence" value="ECO:0007669"/>
    <property type="project" value="UniProtKB-EC"/>
</dbReference>
<gene>
    <name evidence="9" type="ORF">CARG_09110</name>
</gene>
<dbReference type="STRING" id="1348662.CARG_09110"/>
<sequence>MRNTTQHNALRAAIGIAAAALVATPITLSLSTQDNQPATTPITHTTAAPPAPPAADISTYEAAGVLMVGVNNYDDALNVLNQGAAGIFIGFWTDPALIQQLPQLKEAIGRPFKVSIDAEGGRVVRQPALFGNLPSPRVMAATMTPQQVQNTAYDLGTRLHNAGINVDFAPVLDLDAGDPNGAIGDRSFSDNPTIAATYGAAFVQGLADAGVQPVLKHFPGHGHASGDSHTGDVTTPPLDALLREDLTPYATILQHCQPAIMFGHLDVPGLGDQPATINPAAYELLRRGNYGGPPFTGTIYTDDLSGMRAISERLPLPEAAAQAIIAGADVALWIDSSQLPAAAQALTDAVDRGEITAQQLRDKATRAQADVGLNSCSSLR</sequence>
<feature type="compositionally biased region" description="Low complexity" evidence="6">
    <location>
        <begin position="37"/>
        <end position="48"/>
    </location>
</feature>
<evidence type="ECO:0000256" key="1">
    <source>
        <dbReference type="ARBA" id="ARBA00001231"/>
    </source>
</evidence>
<comment type="catalytic activity">
    <reaction evidence="1">
        <text>Hydrolysis of terminal non-reducing N-acetyl-D-hexosamine residues in N-acetyl-beta-D-hexosaminides.</text>
        <dbReference type="EC" id="3.2.1.52"/>
    </reaction>
</comment>
<dbReference type="AlphaFoldDB" id="U3GYQ9"/>
<dbReference type="InterPro" id="IPR001764">
    <property type="entry name" value="Glyco_hydro_3_N"/>
</dbReference>
<evidence type="ECO:0000313" key="10">
    <source>
        <dbReference type="Proteomes" id="UP000016943"/>
    </source>
</evidence>
<keyword evidence="10" id="KW-1185">Reference proteome</keyword>
<dbReference type="GeneID" id="78250552"/>
<dbReference type="KEGG" id="caz:CARG_09110"/>
<keyword evidence="5" id="KW-0326">Glycosidase</keyword>
<dbReference type="PANTHER" id="PTHR30480">
    <property type="entry name" value="BETA-HEXOSAMINIDASE-RELATED"/>
    <property type="match status" value="1"/>
</dbReference>
<dbReference type="EMBL" id="CP006365">
    <property type="protein sequence ID" value="AGU15918.1"/>
    <property type="molecule type" value="Genomic_DNA"/>
</dbReference>
<dbReference type="RefSeq" id="WP_021012314.1">
    <property type="nucleotide sequence ID" value="NC_022198.1"/>
</dbReference>